<keyword evidence="4" id="KW-1185">Reference proteome</keyword>
<dbReference type="Gene3D" id="1.10.286.20">
    <property type="match status" value="1"/>
</dbReference>
<proteinExistence type="predicted"/>
<feature type="domain" description="Regulator of nucleoside diphosphate kinase N-terminal" evidence="2">
    <location>
        <begin position="15"/>
        <end position="55"/>
    </location>
</feature>
<protein>
    <submittedName>
        <fullName evidence="3">Regulator of nucleoside diphosphate kinase</fullName>
    </submittedName>
</protein>
<dbReference type="InterPro" id="IPR001437">
    <property type="entry name" value="Tscrpt_elong_fac_GreA/B_C"/>
</dbReference>
<dbReference type="InterPro" id="IPR036953">
    <property type="entry name" value="GreA/GreB_C_sf"/>
</dbReference>
<dbReference type="Pfam" id="PF14760">
    <property type="entry name" value="Rnk_N"/>
    <property type="match status" value="1"/>
</dbReference>
<dbReference type="STRING" id="337701.SAMN05444398_1138"/>
<dbReference type="InterPro" id="IPR023459">
    <property type="entry name" value="Tscrpt_elong_fac_GreA/B_fam"/>
</dbReference>
<dbReference type="PANTHER" id="PTHR30437">
    <property type="entry name" value="TRANSCRIPTION ELONGATION FACTOR GREA"/>
    <property type="match status" value="1"/>
</dbReference>
<accession>A0A1M7HKV7</accession>
<dbReference type="InterPro" id="IPR029462">
    <property type="entry name" value="Rnk_N"/>
</dbReference>
<feature type="domain" description="Transcription elongation factor GreA/GreB C-terminal" evidence="1">
    <location>
        <begin position="61"/>
        <end position="135"/>
    </location>
</feature>
<keyword evidence="3" id="KW-0808">Transferase</keyword>
<dbReference type="EMBL" id="FRBR01000013">
    <property type="protein sequence ID" value="SHM29104.1"/>
    <property type="molecule type" value="Genomic_DNA"/>
</dbReference>
<dbReference type="Gene3D" id="3.10.50.30">
    <property type="entry name" value="Transcription elongation factor, GreA/GreB, C-terminal domain"/>
    <property type="match status" value="1"/>
</dbReference>
<evidence type="ECO:0000313" key="4">
    <source>
        <dbReference type="Proteomes" id="UP000183974"/>
    </source>
</evidence>
<dbReference type="Proteomes" id="UP000183974">
    <property type="component" value="Unassembled WGS sequence"/>
</dbReference>
<dbReference type="Pfam" id="PF01272">
    <property type="entry name" value="GreA_GreB"/>
    <property type="match status" value="1"/>
</dbReference>
<keyword evidence="3" id="KW-0418">Kinase</keyword>
<dbReference type="GO" id="GO:0070063">
    <property type="term" value="F:RNA polymerase binding"/>
    <property type="evidence" value="ECO:0007669"/>
    <property type="project" value="InterPro"/>
</dbReference>
<dbReference type="NCBIfam" id="NF004396">
    <property type="entry name" value="PRK05753.1"/>
    <property type="match status" value="1"/>
</dbReference>
<dbReference type="GO" id="GO:0003677">
    <property type="term" value="F:DNA binding"/>
    <property type="evidence" value="ECO:0007669"/>
    <property type="project" value="InterPro"/>
</dbReference>
<evidence type="ECO:0000259" key="2">
    <source>
        <dbReference type="Pfam" id="PF14760"/>
    </source>
</evidence>
<dbReference type="GO" id="GO:0032784">
    <property type="term" value="P:regulation of DNA-templated transcription elongation"/>
    <property type="evidence" value="ECO:0007669"/>
    <property type="project" value="InterPro"/>
</dbReference>
<dbReference type="RefSeq" id="WP_073036414.1">
    <property type="nucleotide sequence ID" value="NZ_BMLR01000013.1"/>
</dbReference>
<dbReference type="GO" id="GO:0016301">
    <property type="term" value="F:kinase activity"/>
    <property type="evidence" value="ECO:0007669"/>
    <property type="project" value="UniProtKB-KW"/>
</dbReference>
<name>A0A1M7HKV7_9RHOB</name>
<sequence length="145" mass="15814">MTPVVAPRKVTKRRPRVVLSESGLEHLEALVEAAYSRNPDLADLLVDELGRARVVPDRKLPSNVIALGRTVIYRDESTGQEKTVVPVLPEEADIGRGMISVMTPIGIALIGLSEGASFHWETRDGERRLLTVLKVILPGTEGALE</sequence>
<dbReference type="AlphaFoldDB" id="A0A1M7HKV7"/>
<evidence type="ECO:0000313" key="3">
    <source>
        <dbReference type="EMBL" id="SHM29104.1"/>
    </source>
</evidence>
<dbReference type="OrthoDB" id="192847at2"/>
<organism evidence="3 4">
    <name type="scientific">Roseovarius pacificus</name>
    <dbReference type="NCBI Taxonomy" id="337701"/>
    <lineage>
        <taxon>Bacteria</taxon>
        <taxon>Pseudomonadati</taxon>
        <taxon>Pseudomonadota</taxon>
        <taxon>Alphaproteobacteria</taxon>
        <taxon>Rhodobacterales</taxon>
        <taxon>Roseobacteraceae</taxon>
        <taxon>Roseovarius</taxon>
    </lineage>
</organism>
<dbReference type="PANTHER" id="PTHR30437:SF5">
    <property type="entry name" value="REGULATOR OF NUCLEOSIDE DIPHOSPHATE KINASE"/>
    <property type="match status" value="1"/>
</dbReference>
<evidence type="ECO:0000259" key="1">
    <source>
        <dbReference type="Pfam" id="PF01272"/>
    </source>
</evidence>
<dbReference type="SUPFAM" id="SSF54534">
    <property type="entry name" value="FKBP-like"/>
    <property type="match status" value="1"/>
</dbReference>
<dbReference type="GO" id="GO:0006354">
    <property type="term" value="P:DNA-templated transcription elongation"/>
    <property type="evidence" value="ECO:0007669"/>
    <property type="project" value="TreeGrafter"/>
</dbReference>
<gene>
    <name evidence="3" type="ORF">SAMN05444398_1138</name>
</gene>
<reference evidence="3 4" key="1">
    <citation type="submission" date="2016-11" db="EMBL/GenBank/DDBJ databases">
        <authorList>
            <person name="Jaros S."/>
            <person name="Januszkiewicz K."/>
            <person name="Wedrychowicz H."/>
        </authorList>
    </citation>
    <scope>NUCLEOTIDE SEQUENCE [LARGE SCALE GENOMIC DNA]</scope>
    <source>
        <strain evidence="3 4">DSM 29589</strain>
    </source>
</reference>